<dbReference type="Proteomes" id="UP001234989">
    <property type="component" value="Chromosome 12"/>
</dbReference>
<reference evidence="1" key="1">
    <citation type="submission" date="2023-08" db="EMBL/GenBank/DDBJ databases">
        <title>A de novo genome assembly of Solanum verrucosum Schlechtendal, a Mexican diploid species geographically isolated from the other diploid A-genome species in potato relatives.</title>
        <authorList>
            <person name="Hosaka K."/>
        </authorList>
    </citation>
    <scope>NUCLEOTIDE SEQUENCE</scope>
    <source>
        <tissue evidence="1">Young leaves</tissue>
    </source>
</reference>
<protein>
    <recommendedName>
        <fullName evidence="3">Reverse transcriptase Ty1/copia-type domain-containing protein</fullName>
    </recommendedName>
</protein>
<gene>
    <name evidence="1" type="ORF">MTR67_051677</name>
</gene>
<organism evidence="1 2">
    <name type="scientific">Solanum verrucosum</name>
    <dbReference type="NCBI Taxonomy" id="315347"/>
    <lineage>
        <taxon>Eukaryota</taxon>
        <taxon>Viridiplantae</taxon>
        <taxon>Streptophyta</taxon>
        <taxon>Embryophyta</taxon>
        <taxon>Tracheophyta</taxon>
        <taxon>Spermatophyta</taxon>
        <taxon>Magnoliopsida</taxon>
        <taxon>eudicotyledons</taxon>
        <taxon>Gunneridae</taxon>
        <taxon>Pentapetalae</taxon>
        <taxon>asterids</taxon>
        <taxon>lamiids</taxon>
        <taxon>Solanales</taxon>
        <taxon>Solanaceae</taxon>
        <taxon>Solanoideae</taxon>
        <taxon>Solaneae</taxon>
        <taxon>Solanum</taxon>
    </lineage>
</organism>
<evidence type="ECO:0000313" key="2">
    <source>
        <dbReference type="Proteomes" id="UP001234989"/>
    </source>
</evidence>
<keyword evidence="2" id="KW-1185">Reference proteome</keyword>
<dbReference type="SUPFAM" id="SSF53067">
    <property type="entry name" value="Actin-like ATPase domain"/>
    <property type="match status" value="1"/>
</dbReference>
<dbReference type="AlphaFoldDB" id="A0AAF0ZZB3"/>
<name>A0AAF0ZZB3_SOLVR</name>
<dbReference type="EMBL" id="CP133623">
    <property type="protein sequence ID" value="WMV58292.1"/>
    <property type="molecule type" value="Genomic_DNA"/>
</dbReference>
<accession>A0AAF0ZZB3</accession>
<evidence type="ECO:0008006" key="3">
    <source>
        <dbReference type="Google" id="ProtNLM"/>
    </source>
</evidence>
<proteinExistence type="predicted"/>
<evidence type="ECO:0000313" key="1">
    <source>
        <dbReference type="EMBL" id="WMV58292.1"/>
    </source>
</evidence>
<sequence>MKGLGELKYFLGIEFARSGHGILMHQRKYALELISELGLSAAKPSKTPIDNSIKITTIEYDLHNPGKSVIEDTFLSDLRTLEVGVDRFKIPDIIFNPSLVQLAGGTASMQQLKEHLEKVLLEESPQAARVKVLARGNATERRFRLNYYSVVLFTVSQFLFMHRESALTIVSLSEYTFWFMLMTGTKSMGHLTFKENALKKDDFAVIFYG</sequence>
<dbReference type="InterPro" id="IPR043129">
    <property type="entry name" value="ATPase_NBD"/>
</dbReference>